<accession>A0A6P5H119</accession>
<dbReference type="InterPro" id="IPR004314">
    <property type="entry name" value="Neprosin"/>
</dbReference>
<keyword evidence="2" id="KW-1185">Reference proteome</keyword>
<dbReference type="PROSITE" id="PS52045">
    <property type="entry name" value="NEPROSIN_PEP_CD"/>
    <property type="match status" value="1"/>
</dbReference>
<dbReference type="RefSeq" id="XP_020113724.1">
    <property type="nucleotide sequence ID" value="XM_020258135.1"/>
</dbReference>
<organism evidence="2 3">
    <name type="scientific">Ananas comosus</name>
    <name type="common">Pineapple</name>
    <name type="synonym">Ananas ananas</name>
    <dbReference type="NCBI Taxonomy" id="4615"/>
    <lineage>
        <taxon>Eukaryota</taxon>
        <taxon>Viridiplantae</taxon>
        <taxon>Streptophyta</taxon>
        <taxon>Embryophyta</taxon>
        <taxon>Tracheophyta</taxon>
        <taxon>Spermatophyta</taxon>
        <taxon>Magnoliopsida</taxon>
        <taxon>Liliopsida</taxon>
        <taxon>Poales</taxon>
        <taxon>Bromeliaceae</taxon>
        <taxon>Bromelioideae</taxon>
        <taxon>Ananas</taxon>
    </lineage>
</organism>
<gene>
    <name evidence="3" type="primary">LOC109727918</name>
</gene>
<dbReference type="PANTHER" id="PTHR31589:SF223">
    <property type="entry name" value="PROTEIN, PUTATIVE (DUF239)-RELATED"/>
    <property type="match status" value="1"/>
</dbReference>
<proteinExistence type="predicted"/>
<name>A0A6P5H119_ANACO</name>
<dbReference type="GeneID" id="109727918"/>
<dbReference type="AlphaFoldDB" id="A0A6P5H119"/>
<dbReference type="PANTHER" id="PTHR31589">
    <property type="entry name" value="PROTEIN, PUTATIVE (DUF239)-RELATED-RELATED"/>
    <property type="match status" value="1"/>
</dbReference>
<feature type="domain" description="Neprosin PEP catalytic" evidence="1">
    <location>
        <begin position="1"/>
        <end position="259"/>
    </location>
</feature>
<evidence type="ECO:0000259" key="1">
    <source>
        <dbReference type="PROSITE" id="PS52045"/>
    </source>
</evidence>
<dbReference type="OrthoDB" id="580651at2759"/>
<protein>
    <submittedName>
        <fullName evidence="3">Uncharacterized protein LOC109727918</fullName>
    </submittedName>
</protein>
<evidence type="ECO:0000313" key="2">
    <source>
        <dbReference type="Proteomes" id="UP000515123"/>
    </source>
</evidence>
<dbReference type="Pfam" id="PF03080">
    <property type="entry name" value="Neprosin"/>
    <property type="match status" value="1"/>
</dbReference>
<dbReference type="Proteomes" id="UP000515123">
    <property type="component" value="Linkage group 2"/>
</dbReference>
<sequence>MQWAVYQRRVSDGPFYGGKAQLNVYAVPNIQSYQISSSSFWLSSGLDGPSKNFNAIQAGWQVNPALYHDYDVHFFIYWTADGYESTGCYDLLCKDFVVDNSAKLKPGYIITPVSEYNGPQYYFTLRIQKNLQTGDWWLYRDDGDDAGPLGYWPKSLFTTLTDNASTVVWGGFVDSSSKNDTGPPMGSGHFSSEGEGKAAYIKNIKGVDSVGDIYTVLKNMVTYYVDRQDCYSVSDFEGSTGSKGGDGYGYFLFGGPGCKN</sequence>
<reference evidence="3" key="2">
    <citation type="submission" date="2025-08" db="UniProtKB">
        <authorList>
            <consortium name="RefSeq"/>
        </authorList>
    </citation>
    <scope>IDENTIFICATION</scope>
    <source>
        <tissue evidence="3">Leaf</tissue>
    </source>
</reference>
<reference evidence="2" key="1">
    <citation type="journal article" date="2015" name="Nat. Genet.">
        <title>The pineapple genome and the evolution of CAM photosynthesis.</title>
        <authorList>
            <person name="Ming R."/>
            <person name="VanBuren R."/>
            <person name="Wai C.M."/>
            <person name="Tang H."/>
            <person name="Schatz M.C."/>
            <person name="Bowers J.E."/>
            <person name="Lyons E."/>
            <person name="Wang M.L."/>
            <person name="Chen J."/>
            <person name="Biggers E."/>
            <person name="Zhang J."/>
            <person name="Huang L."/>
            <person name="Zhang L."/>
            <person name="Miao W."/>
            <person name="Zhang J."/>
            <person name="Ye Z."/>
            <person name="Miao C."/>
            <person name="Lin Z."/>
            <person name="Wang H."/>
            <person name="Zhou H."/>
            <person name="Yim W.C."/>
            <person name="Priest H.D."/>
            <person name="Zheng C."/>
            <person name="Woodhouse M."/>
            <person name="Edger P.P."/>
            <person name="Guyot R."/>
            <person name="Guo H.B."/>
            <person name="Guo H."/>
            <person name="Zheng G."/>
            <person name="Singh R."/>
            <person name="Sharma A."/>
            <person name="Min X."/>
            <person name="Zheng Y."/>
            <person name="Lee H."/>
            <person name="Gurtowski J."/>
            <person name="Sedlazeck F.J."/>
            <person name="Harkess A."/>
            <person name="McKain M.R."/>
            <person name="Liao Z."/>
            <person name="Fang J."/>
            <person name="Liu J."/>
            <person name="Zhang X."/>
            <person name="Zhang Q."/>
            <person name="Hu W."/>
            <person name="Qin Y."/>
            <person name="Wang K."/>
            <person name="Chen L.Y."/>
            <person name="Shirley N."/>
            <person name="Lin Y.R."/>
            <person name="Liu L.Y."/>
            <person name="Hernandez A.G."/>
            <person name="Wright C.L."/>
            <person name="Bulone V."/>
            <person name="Tuskan G.A."/>
            <person name="Heath K."/>
            <person name="Zee F."/>
            <person name="Moore P.H."/>
            <person name="Sunkar R."/>
            <person name="Leebens-Mack J.H."/>
            <person name="Mockler T."/>
            <person name="Bennetzen J.L."/>
            <person name="Freeling M."/>
            <person name="Sankoff D."/>
            <person name="Paterson A.H."/>
            <person name="Zhu X."/>
            <person name="Yang X."/>
            <person name="Smith J.A."/>
            <person name="Cushman J.C."/>
            <person name="Paull R.E."/>
            <person name="Yu Q."/>
        </authorList>
    </citation>
    <scope>NUCLEOTIDE SEQUENCE [LARGE SCALE GENOMIC DNA]</scope>
    <source>
        <strain evidence="2">cv. F153</strain>
    </source>
</reference>
<dbReference type="InterPro" id="IPR053168">
    <property type="entry name" value="Glutamic_endopeptidase"/>
</dbReference>
<dbReference type="Gene3D" id="3.90.1320.10">
    <property type="entry name" value="Outer-capsid protein sigma 3, large lobe"/>
    <property type="match status" value="1"/>
</dbReference>
<evidence type="ECO:0000313" key="3">
    <source>
        <dbReference type="RefSeq" id="XP_020113724.1"/>
    </source>
</evidence>